<evidence type="ECO:0000313" key="1">
    <source>
        <dbReference type="EMBL" id="MBL6082155.1"/>
    </source>
</evidence>
<dbReference type="SUPFAM" id="SSF54427">
    <property type="entry name" value="NTF2-like"/>
    <property type="match status" value="1"/>
</dbReference>
<dbReference type="Pfam" id="PF07366">
    <property type="entry name" value="SnoaL"/>
    <property type="match status" value="1"/>
</dbReference>
<dbReference type="InterPro" id="IPR032710">
    <property type="entry name" value="NTF2-like_dom_sf"/>
</dbReference>
<name>A0ABS1UC91_9PROT</name>
<sequence>MSTSYKITGVAKEIFEGFAFNQTERWEVVVDPDVIGNSPACRDIAGLPALQNWIKAFHEAFDLRIDLIDEFVEGDRGMVTVNLNWKHDCAPFFGIEPIGHSGTSIESFLLKLTDGKVTSFTVADQSLDLALYLHAQGMRMPSRVRPPALIHG</sequence>
<evidence type="ECO:0000313" key="2">
    <source>
        <dbReference type="Proteomes" id="UP000660885"/>
    </source>
</evidence>
<reference evidence="1 2" key="1">
    <citation type="submission" date="2021-01" db="EMBL/GenBank/DDBJ databases">
        <title>Belnapia mucosa sp. nov. and Belnapia arida sp. nov., isolated from the Tabernas Desert (Almeria, Spain).</title>
        <authorList>
            <person name="Molina-Menor E."/>
            <person name="Vidal-Verdu A."/>
            <person name="Calonge A."/>
            <person name="Satari L."/>
            <person name="Pereto J."/>
            <person name="Porcar M."/>
        </authorList>
    </citation>
    <scope>NUCLEOTIDE SEQUENCE [LARGE SCALE GENOMIC DNA]</scope>
    <source>
        <strain evidence="1 2">T18</strain>
    </source>
</reference>
<organism evidence="1 2">
    <name type="scientific">Belnapia arida</name>
    <dbReference type="NCBI Taxonomy" id="2804533"/>
    <lineage>
        <taxon>Bacteria</taxon>
        <taxon>Pseudomonadati</taxon>
        <taxon>Pseudomonadota</taxon>
        <taxon>Alphaproteobacteria</taxon>
        <taxon>Acetobacterales</taxon>
        <taxon>Roseomonadaceae</taxon>
        <taxon>Belnapia</taxon>
    </lineage>
</organism>
<keyword evidence="2" id="KW-1185">Reference proteome</keyword>
<dbReference type="EMBL" id="JAETWB010000050">
    <property type="protein sequence ID" value="MBL6082155.1"/>
    <property type="molecule type" value="Genomic_DNA"/>
</dbReference>
<gene>
    <name evidence="1" type="ORF">JMJ56_29700</name>
</gene>
<accession>A0ABS1UC91</accession>
<dbReference type="InterPro" id="IPR009959">
    <property type="entry name" value="Cyclase_SnoaL-like"/>
</dbReference>
<dbReference type="RefSeq" id="WP_202835367.1">
    <property type="nucleotide sequence ID" value="NZ_JAETWB010000050.1"/>
</dbReference>
<dbReference type="Gene3D" id="3.10.450.50">
    <property type="match status" value="1"/>
</dbReference>
<dbReference type="Proteomes" id="UP000660885">
    <property type="component" value="Unassembled WGS sequence"/>
</dbReference>
<comment type="caution">
    <text evidence="1">The sequence shown here is derived from an EMBL/GenBank/DDBJ whole genome shotgun (WGS) entry which is preliminary data.</text>
</comment>
<protein>
    <submittedName>
        <fullName evidence="1">Ester cyclase</fullName>
    </submittedName>
</protein>
<proteinExistence type="predicted"/>